<dbReference type="GO" id="GO:0000155">
    <property type="term" value="F:phosphorelay sensor kinase activity"/>
    <property type="evidence" value="ECO:0007669"/>
    <property type="project" value="InterPro"/>
</dbReference>
<keyword evidence="1" id="KW-1133">Transmembrane helix</keyword>
<proteinExistence type="predicted"/>
<organism evidence="3">
    <name type="scientific">bioreactor metagenome</name>
    <dbReference type="NCBI Taxonomy" id="1076179"/>
    <lineage>
        <taxon>unclassified sequences</taxon>
        <taxon>metagenomes</taxon>
        <taxon>ecological metagenomes</taxon>
    </lineage>
</organism>
<keyword evidence="1" id="KW-0472">Membrane</keyword>
<comment type="caution">
    <text evidence="3">The sequence shown here is derived from an EMBL/GenBank/DDBJ whole genome shotgun (WGS) entry which is preliminary data.</text>
</comment>
<dbReference type="InterPro" id="IPR036890">
    <property type="entry name" value="HATPase_C_sf"/>
</dbReference>
<feature type="transmembrane region" description="Helical" evidence="1">
    <location>
        <begin position="219"/>
        <end position="240"/>
    </location>
</feature>
<name>A0A645BKK0_9ZZZZ</name>
<dbReference type="AlphaFoldDB" id="A0A645BKK0"/>
<dbReference type="GO" id="GO:0016020">
    <property type="term" value="C:membrane"/>
    <property type="evidence" value="ECO:0007669"/>
    <property type="project" value="InterPro"/>
</dbReference>
<reference evidence="3" key="1">
    <citation type="submission" date="2019-08" db="EMBL/GenBank/DDBJ databases">
        <authorList>
            <person name="Kucharzyk K."/>
            <person name="Murdoch R.W."/>
            <person name="Higgins S."/>
            <person name="Loffler F."/>
        </authorList>
    </citation>
    <scope>NUCLEOTIDE SEQUENCE</scope>
</reference>
<dbReference type="Pfam" id="PF06580">
    <property type="entry name" value="His_kinase"/>
    <property type="match status" value="1"/>
</dbReference>
<dbReference type="InterPro" id="IPR010559">
    <property type="entry name" value="Sig_transdc_His_kin_internal"/>
</dbReference>
<dbReference type="Gene3D" id="3.30.565.10">
    <property type="entry name" value="Histidine kinase-like ATPase, C-terminal domain"/>
    <property type="match status" value="1"/>
</dbReference>
<evidence type="ECO:0000256" key="1">
    <source>
        <dbReference type="SAM" id="Phobius"/>
    </source>
</evidence>
<evidence type="ECO:0000259" key="2">
    <source>
        <dbReference type="Pfam" id="PF06580"/>
    </source>
</evidence>
<keyword evidence="1" id="KW-0812">Transmembrane</keyword>
<dbReference type="SUPFAM" id="SSF55874">
    <property type="entry name" value="ATPase domain of HSP90 chaperone/DNA topoisomerase II/histidine kinase"/>
    <property type="match status" value="1"/>
</dbReference>
<dbReference type="PANTHER" id="PTHR34220:SF7">
    <property type="entry name" value="SENSOR HISTIDINE KINASE YPDA"/>
    <property type="match status" value="1"/>
</dbReference>
<dbReference type="InterPro" id="IPR050640">
    <property type="entry name" value="Bact_2-comp_sensor_kinase"/>
</dbReference>
<sequence>MLEDLTSFNQDMYSTDTDFMLLSGKADLLSDKEKILPEYNLRKTISNRVPPAGAIFLFNESRSEFFYSFGPDFLGGTLTRPIMEFMNDIRQWWLEQPQGGLMRWHAYSTDQYALLMNAYRQGDMYVCSILDLNAFISRHTKGIDSIEYSFFSNERVLTNVDYVEREGITLERIQTAETPRFPYFFVGNIIQSDYYPSFGIGLSGIMSTQGIWSYSRISVVLFLIAFLVICTLYLVIYAFINRILIFPLNQITQASERLAGSNEILTQEHENLQEFATIREALNQLVEQKVQLVQENTSKTQEIEHALLQYYQLQTRSHFFLNCLKSLYNMSEKGEMDKMKLMILAFSNHLRYVFHDNLLLVTLKSELDEAQDYYRIIQMDRARPLLLNLEVDQSLLDCRVPPLVIQTFLENSYKYNTDSRKFLRFNVQIDQIEMDGKPYIRLRLRDNGVGYSNETLKMLLEPDEQFEQYHIGISNLKRRMSLIYQKDFQIAFFNAQDGGACSLIYLPLRR</sequence>
<dbReference type="EMBL" id="VSSQ01020715">
    <property type="protein sequence ID" value="MPM65786.1"/>
    <property type="molecule type" value="Genomic_DNA"/>
</dbReference>
<gene>
    <name evidence="3" type="ORF">SDC9_112688</name>
</gene>
<accession>A0A645BKK0</accession>
<dbReference type="PANTHER" id="PTHR34220">
    <property type="entry name" value="SENSOR HISTIDINE KINASE YPDA"/>
    <property type="match status" value="1"/>
</dbReference>
<evidence type="ECO:0000313" key="3">
    <source>
        <dbReference type="EMBL" id="MPM65786.1"/>
    </source>
</evidence>
<protein>
    <recommendedName>
        <fullName evidence="2">Signal transduction histidine kinase internal region domain-containing protein</fullName>
    </recommendedName>
</protein>
<feature type="domain" description="Signal transduction histidine kinase internal region" evidence="2">
    <location>
        <begin position="308"/>
        <end position="379"/>
    </location>
</feature>